<evidence type="ECO:0000313" key="9">
    <source>
        <dbReference type="Proteomes" id="UP000222542"/>
    </source>
</evidence>
<evidence type="ECO:0000256" key="1">
    <source>
        <dbReference type="ARBA" id="ARBA00008941"/>
    </source>
</evidence>
<accession>A0A2G2ZJ34</accession>
<feature type="compositionally biased region" description="Polar residues" evidence="7">
    <location>
        <begin position="29"/>
        <end position="39"/>
    </location>
</feature>
<evidence type="ECO:0000313" key="8">
    <source>
        <dbReference type="EMBL" id="PHT81934.1"/>
    </source>
</evidence>
<comment type="similarity">
    <text evidence="1">Belongs to the PI3/PI4-kinase family. Type II PI4K subfamily.</text>
</comment>
<dbReference type="InterPro" id="IPR044571">
    <property type="entry name" value="P4KG1-8"/>
</dbReference>
<dbReference type="Proteomes" id="UP000222542">
    <property type="component" value="Unassembled WGS sequence"/>
</dbReference>
<organism evidence="8 9">
    <name type="scientific">Capsicum annuum</name>
    <name type="common">Capsicum pepper</name>
    <dbReference type="NCBI Taxonomy" id="4072"/>
    <lineage>
        <taxon>Eukaryota</taxon>
        <taxon>Viridiplantae</taxon>
        <taxon>Streptophyta</taxon>
        <taxon>Embryophyta</taxon>
        <taxon>Tracheophyta</taxon>
        <taxon>Spermatophyta</taxon>
        <taxon>Magnoliopsida</taxon>
        <taxon>eudicotyledons</taxon>
        <taxon>Gunneridae</taxon>
        <taxon>Pentapetalae</taxon>
        <taxon>asterids</taxon>
        <taxon>lamiids</taxon>
        <taxon>Solanales</taxon>
        <taxon>Solanaceae</taxon>
        <taxon>Solanoideae</taxon>
        <taxon>Capsiceae</taxon>
        <taxon>Capsicum</taxon>
    </lineage>
</organism>
<keyword evidence="9" id="KW-1185">Reference proteome</keyword>
<evidence type="ECO:0000256" key="4">
    <source>
        <dbReference type="ARBA" id="ARBA00022741"/>
    </source>
</evidence>
<dbReference type="GO" id="GO:0005524">
    <property type="term" value="F:ATP binding"/>
    <property type="evidence" value="ECO:0007669"/>
    <property type="project" value="UniProtKB-KW"/>
</dbReference>
<gene>
    <name evidence="8" type="ORF">T459_14949</name>
</gene>
<dbReference type="EMBL" id="AYRZ02000005">
    <property type="protein sequence ID" value="PHT81934.1"/>
    <property type="molecule type" value="Genomic_DNA"/>
</dbReference>
<dbReference type="GO" id="GO:0004430">
    <property type="term" value="F:1-phosphatidylinositol 4-kinase activity"/>
    <property type="evidence" value="ECO:0007669"/>
    <property type="project" value="UniProtKB-EC"/>
</dbReference>
<reference evidence="8 9" key="1">
    <citation type="journal article" date="2014" name="Nat. Genet.">
        <title>Genome sequence of the hot pepper provides insights into the evolution of pungency in Capsicum species.</title>
        <authorList>
            <person name="Kim S."/>
            <person name="Park M."/>
            <person name="Yeom S.I."/>
            <person name="Kim Y.M."/>
            <person name="Lee J.M."/>
            <person name="Lee H.A."/>
            <person name="Seo E."/>
            <person name="Choi J."/>
            <person name="Cheong K."/>
            <person name="Kim K.T."/>
            <person name="Jung K."/>
            <person name="Lee G.W."/>
            <person name="Oh S.K."/>
            <person name="Bae C."/>
            <person name="Kim S.B."/>
            <person name="Lee H.Y."/>
            <person name="Kim S.Y."/>
            <person name="Kim M.S."/>
            <person name="Kang B.C."/>
            <person name="Jo Y.D."/>
            <person name="Yang H.B."/>
            <person name="Jeong H.J."/>
            <person name="Kang W.H."/>
            <person name="Kwon J.K."/>
            <person name="Shin C."/>
            <person name="Lim J.Y."/>
            <person name="Park J.H."/>
            <person name="Huh J.H."/>
            <person name="Kim J.S."/>
            <person name="Kim B.D."/>
            <person name="Cohen O."/>
            <person name="Paran I."/>
            <person name="Suh M.C."/>
            <person name="Lee S.B."/>
            <person name="Kim Y.K."/>
            <person name="Shin Y."/>
            <person name="Noh S.J."/>
            <person name="Park J."/>
            <person name="Seo Y.S."/>
            <person name="Kwon S.Y."/>
            <person name="Kim H.A."/>
            <person name="Park J.M."/>
            <person name="Kim H.J."/>
            <person name="Choi S.B."/>
            <person name="Bosland P.W."/>
            <person name="Reeves G."/>
            <person name="Jo S.H."/>
            <person name="Lee B.W."/>
            <person name="Cho H.T."/>
            <person name="Choi H.S."/>
            <person name="Lee M.S."/>
            <person name="Yu Y."/>
            <person name="Do Choi Y."/>
            <person name="Park B.S."/>
            <person name="van Deynze A."/>
            <person name="Ashrafi H."/>
            <person name="Hill T."/>
            <person name="Kim W.T."/>
            <person name="Pai H.S."/>
            <person name="Ahn H.K."/>
            <person name="Yeam I."/>
            <person name="Giovannoni J.J."/>
            <person name="Rose J.K."/>
            <person name="Sorensen I."/>
            <person name="Lee S.J."/>
            <person name="Kim R.W."/>
            <person name="Choi I.Y."/>
            <person name="Choi B.S."/>
            <person name="Lim J.S."/>
            <person name="Lee Y.H."/>
            <person name="Choi D."/>
        </authorList>
    </citation>
    <scope>NUCLEOTIDE SEQUENCE [LARGE SCALE GENOMIC DNA]</scope>
    <source>
        <strain evidence="9">cv. CM334</strain>
    </source>
</reference>
<evidence type="ECO:0000256" key="2">
    <source>
        <dbReference type="ARBA" id="ARBA00012169"/>
    </source>
</evidence>
<dbReference type="PANTHER" id="PTHR45800">
    <property type="entry name" value="PHOSPHATIDYLINOSITOL 4-KINASE GAMMA"/>
    <property type="match status" value="1"/>
</dbReference>
<sequence length="329" mass="37691">MVQKRNIDQDSDDSSELPTRESKRERPSTADTHGLSSMKSNDRLLEPINLDLTSSKIKKLVHWQLFKKNEGNCEDMGPGIMNRERLRDEKFQRSVMLFDPVNFLVALQLMILRHAGNILVSRQGEEGRILLTPIDHGYCLPENMADPLTALINAIQVMNFLRAFIGEALKDREDFFVEPDSISYMGHPDEYEEPDSASVSESNRVDNITDDEYLSYKTSSEESDDSAACETLIQKSGMLVKANKEVEIASDVEMDPHFWSDAVDLYFIHGKESRGISKMILYSLLTKWVCRDMDQMQIKKSTGKEKEQALNSYRVEQCVDIELHLQREV</sequence>
<evidence type="ECO:0000256" key="3">
    <source>
        <dbReference type="ARBA" id="ARBA00022679"/>
    </source>
</evidence>
<evidence type="ECO:0000256" key="6">
    <source>
        <dbReference type="ARBA" id="ARBA00022840"/>
    </source>
</evidence>
<keyword evidence="3" id="KW-0808">Transferase</keyword>
<reference evidence="8 9" key="2">
    <citation type="journal article" date="2017" name="Genome Biol.">
        <title>New reference genome sequences of hot pepper reveal the massive evolution of plant disease-resistance genes by retroduplication.</title>
        <authorList>
            <person name="Kim S."/>
            <person name="Park J."/>
            <person name="Yeom S.I."/>
            <person name="Kim Y.M."/>
            <person name="Seo E."/>
            <person name="Kim K.T."/>
            <person name="Kim M.S."/>
            <person name="Lee J.M."/>
            <person name="Cheong K."/>
            <person name="Shin H.S."/>
            <person name="Kim S.B."/>
            <person name="Han K."/>
            <person name="Lee J."/>
            <person name="Park M."/>
            <person name="Lee H.A."/>
            <person name="Lee H.Y."/>
            <person name="Lee Y."/>
            <person name="Oh S."/>
            <person name="Lee J.H."/>
            <person name="Choi E."/>
            <person name="Choi E."/>
            <person name="Lee S.E."/>
            <person name="Jeon J."/>
            <person name="Kim H."/>
            <person name="Choi G."/>
            <person name="Song H."/>
            <person name="Lee J."/>
            <person name="Lee S.C."/>
            <person name="Kwon J.K."/>
            <person name="Lee H.Y."/>
            <person name="Koo N."/>
            <person name="Hong Y."/>
            <person name="Kim R.W."/>
            <person name="Kang W.H."/>
            <person name="Huh J.H."/>
            <person name="Kang B.C."/>
            <person name="Yang T.J."/>
            <person name="Lee Y.H."/>
            <person name="Bennetzen J.L."/>
            <person name="Choi D."/>
        </authorList>
    </citation>
    <scope>NUCLEOTIDE SEQUENCE [LARGE SCALE GENOMIC DNA]</scope>
    <source>
        <strain evidence="9">cv. CM334</strain>
    </source>
</reference>
<name>A0A2G2ZJ34_CAPAN</name>
<keyword evidence="4" id="KW-0547">Nucleotide-binding</keyword>
<dbReference type="PANTHER" id="PTHR45800:SF5">
    <property type="entry name" value="PHOSPHATIDYLINOSITOL 4-KINASE GAMMA 2"/>
    <property type="match status" value="1"/>
</dbReference>
<dbReference type="Gramene" id="PHT81934">
    <property type="protein sequence ID" value="PHT81934"/>
    <property type="gene ID" value="T459_14949"/>
</dbReference>
<feature type="region of interest" description="Disordered" evidence="7">
    <location>
        <begin position="1"/>
        <end position="40"/>
    </location>
</feature>
<dbReference type="EC" id="2.7.1.67" evidence="2"/>
<evidence type="ECO:0000256" key="5">
    <source>
        <dbReference type="ARBA" id="ARBA00022777"/>
    </source>
</evidence>
<keyword evidence="5" id="KW-0418">Kinase</keyword>
<feature type="compositionally biased region" description="Basic and acidic residues" evidence="7">
    <location>
        <begin position="18"/>
        <end position="28"/>
    </location>
</feature>
<keyword evidence="6" id="KW-0067">ATP-binding</keyword>
<protein>
    <recommendedName>
        <fullName evidence="2">1-phosphatidylinositol 4-kinase</fullName>
        <ecNumber evidence="2">2.7.1.67</ecNumber>
    </recommendedName>
</protein>
<comment type="caution">
    <text evidence="8">The sequence shown here is derived from an EMBL/GenBank/DDBJ whole genome shotgun (WGS) entry which is preliminary data.</text>
</comment>
<dbReference type="AlphaFoldDB" id="A0A2G2ZJ34"/>
<evidence type="ECO:0000256" key="7">
    <source>
        <dbReference type="SAM" id="MobiDB-lite"/>
    </source>
</evidence>
<dbReference type="STRING" id="4072.A0A2G2ZJ34"/>
<proteinExistence type="inferred from homology"/>